<evidence type="ECO:0000256" key="5">
    <source>
        <dbReference type="ARBA" id="ARBA00034313"/>
    </source>
</evidence>
<feature type="transmembrane region" description="Helical" evidence="6">
    <location>
        <begin position="95"/>
        <end position="115"/>
    </location>
</feature>
<dbReference type="AlphaFoldDB" id="A0A0B8MYT1"/>
<organism evidence="8 9">
    <name type="scientific">Talaromyces pinophilus</name>
    <name type="common">Penicillium pinophilum</name>
    <dbReference type="NCBI Taxonomy" id="128442"/>
    <lineage>
        <taxon>Eukaryota</taxon>
        <taxon>Fungi</taxon>
        <taxon>Dikarya</taxon>
        <taxon>Ascomycota</taxon>
        <taxon>Pezizomycotina</taxon>
        <taxon>Eurotiomycetes</taxon>
        <taxon>Eurotiomycetidae</taxon>
        <taxon>Eurotiales</taxon>
        <taxon>Trichocomaceae</taxon>
        <taxon>Talaromyces</taxon>
        <taxon>Talaromyces sect. Talaromyces</taxon>
    </lineage>
</organism>
<gene>
    <name evidence="8" type="ORF">TCE0_043f15812</name>
</gene>
<dbReference type="Pfam" id="PF08592">
    <property type="entry name" value="Anthrone_oxy"/>
    <property type="match status" value="1"/>
</dbReference>
<evidence type="ECO:0000256" key="1">
    <source>
        <dbReference type="ARBA" id="ARBA00004141"/>
    </source>
</evidence>
<keyword evidence="7" id="KW-0732">Signal</keyword>
<sequence>MTNNFSKVLLELSVLDLLSSLGSFSRCQMFPFVEDNTRSETDLLSLWKTVYFPGFYISPPLAVGSALCSFVNAYITLSDTTLEPLVQHTKAMRLFVAGSLMLGVVPYTIALVATINRKMMKRHSELTAKSGKKEETTATAAETKRLVKKWEVLNYGRMLLPLTGAILTWRA</sequence>
<dbReference type="Proteomes" id="UP000053095">
    <property type="component" value="Unassembled WGS sequence"/>
</dbReference>
<accession>A0A0B8MYT1</accession>
<evidence type="ECO:0000256" key="6">
    <source>
        <dbReference type="SAM" id="Phobius"/>
    </source>
</evidence>
<feature type="transmembrane region" description="Helical" evidence="6">
    <location>
        <begin position="55"/>
        <end position="75"/>
    </location>
</feature>
<protein>
    <submittedName>
        <fullName evidence="8">Uncharacterized protein</fullName>
    </submittedName>
</protein>
<dbReference type="PANTHER" id="PTHR35042">
    <property type="entry name" value="ANTHRONE OXYGENASE ENCC"/>
    <property type="match status" value="1"/>
</dbReference>
<dbReference type="GO" id="GO:0016020">
    <property type="term" value="C:membrane"/>
    <property type="evidence" value="ECO:0007669"/>
    <property type="project" value="UniProtKB-SubCell"/>
</dbReference>
<keyword evidence="9" id="KW-1185">Reference proteome</keyword>
<keyword evidence="4 6" id="KW-0472">Membrane</keyword>
<comment type="similarity">
    <text evidence="5">Belongs to the anthrone oxygenase family.</text>
</comment>
<evidence type="ECO:0000313" key="9">
    <source>
        <dbReference type="Proteomes" id="UP000053095"/>
    </source>
</evidence>
<dbReference type="PANTHER" id="PTHR35042:SF1">
    <property type="entry name" value="DUF1772-DOMAIN-CONTAINING PROTEIN"/>
    <property type="match status" value="1"/>
</dbReference>
<reference evidence="9" key="1">
    <citation type="journal article" date="2015" name="Genome Announc.">
        <title>Draft genome sequence of Talaromyces cellulolyticus strain Y-94, a source of lignocellulosic biomass-degrading enzymes.</title>
        <authorList>
            <person name="Fujii T."/>
            <person name="Koike H."/>
            <person name="Sawayama S."/>
            <person name="Yano S."/>
            <person name="Inoue H."/>
        </authorList>
    </citation>
    <scope>NUCLEOTIDE SEQUENCE [LARGE SCALE GENOMIC DNA]</scope>
    <source>
        <strain evidence="9">Y-94</strain>
    </source>
</reference>
<feature type="signal peptide" evidence="7">
    <location>
        <begin position="1"/>
        <end position="20"/>
    </location>
</feature>
<comment type="subcellular location">
    <subcellularLocation>
        <location evidence="1">Membrane</location>
        <topology evidence="1">Multi-pass membrane protein</topology>
    </subcellularLocation>
</comment>
<evidence type="ECO:0000256" key="4">
    <source>
        <dbReference type="ARBA" id="ARBA00023136"/>
    </source>
</evidence>
<feature type="chain" id="PRO_5002135881" evidence="7">
    <location>
        <begin position="21"/>
        <end position="171"/>
    </location>
</feature>
<evidence type="ECO:0000256" key="2">
    <source>
        <dbReference type="ARBA" id="ARBA00022692"/>
    </source>
</evidence>
<dbReference type="EMBL" id="DF933839">
    <property type="protein sequence ID" value="GAM42126.1"/>
    <property type="molecule type" value="Genomic_DNA"/>
</dbReference>
<name>A0A0B8MYT1_TALPI</name>
<dbReference type="InterPro" id="IPR013901">
    <property type="entry name" value="Anthrone_oxy"/>
</dbReference>
<evidence type="ECO:0000256" key="7">
    <source>
        <dbReference type="SAM" id="SignalP"/>
    </source>
</evidence>
<proteinExistence type="inferred from homology"/>
<keyword evidence="2 6" id="KW-0812">Transmembrane</keyword>
<keyword evidence="3 6" id="KW-1133">Transmembrane helix</keyword>
<evidence type="ECO:0000256" key="3">
    <source>
        <dbReference type="ARBA" id="ARBA00022989"/>
    </source>
</evidence>
<evidence type="ECO:0000313" key="8">
    <source>
        <dbReference type="EMBL" id="GAM42126.1"/>
    </source>
</evidence>